<dbReference type="PANTHER" id="PTHR42771:SF2">
    <property type="entry name" value="IRON(3+)-HYDROXAMATE IMPORT ATP-BINDING PROTEIN FHUC"/>
    <property type="match status" value="1"/>
</dbReference>
<keyword evidence="10" id="KW-1185">Reference proteome</keyword>
<dbReference type="InterPro" id="IPR038729">
    <property type="entry name" value="Rad50/SbcC_AAA"/>
</dbReference>
<dbReference type="GO" id="GO:0005524">
    <property type="term" value="F:ATP binding"/>
    <property type="evidence" value="ECO:0007669"/>
    <property type="project" value="UniProtKB-KW"/>
</dbReference>
<evidence type="ECO:0000259" key="8">
    <source>
        <dbReference type="SMART" id="SM00382"/>
    </source>
</evidence>
<dbReference type="InterPro" id="IPR003593">
    <property type="entry name" value="AAA+_ATPase"/>
</dbReference>
<dbReference type="SMART" id="SM00382">
    <property type="entry name" value="AAA"/>
    <property type="match status" value="1"/>
</dbReference>
<proteinExistence type="predicted"/>
<evidence type="ECO:0000313" key="10">
    <source>
        <dbReference type="Proteomes" id="UP000035061"/>
    </source>
</evidence>
<evidence type="ECO:0000256" key="6">
    <source>
        <dbReference type="ARBA" id="ARBA00023065"/>
    </source>
</evidence>
<dbReference type="InterPro" id="IPR003959">
    <property type="entry name" value="ATPase_AAA_core"/>
</dbReference>
<keyword evidence="5" id="KW-0408">Iron</keyword>
<keyword evidence="7" id="KW-0472">Membrane</keyword>
<keyword evidence="2" id="KW-0813">Transport</keyword>
<dbReference type="SUPFAM" id="SSF52540">
    <property type="entry name" value="P-loop containing nucleoside triphosphate hydrolases"/>
    <property type="match status" value="1"/>
</dbReference>
<feature type="domain" description="AAA+ ATPase" evidence="8">
    <location>
        <begin position="70"/>
        <end position="242"/>
    </location>
</feature>
<dbReference type="EMBL" id="AP012325">
    <property type="protein sequence ID" value="BAR01884.1"/>
    <property type="molecule type" value="Genomic_DNA"/>
</dbReference>
<keyword evidence="9" id="KW-0547">Nucleotide-binding</keyword>
<reference evidence="9 10" key="1">
    <citation type="submission" date="2012-02" db="EMBL/GenBank/DDBJ databases">
        <title>Complete genome sequence of Bifidobacterium catenulatum JCM 1194.</title>
        <authorList>
            <person name="Toh H."/>
            <person name="Oshima K."/>
            <person name="Morita H."/>
            <person name="Hattori M."/>
        </authorList>
    </citation>
    <scope>NUCLEOTIDE SEQUENCE [LARGE SCALE GENOMIC DNA]</scope>
    <source>
        <strain evidence="9 10">JCM 1194</strain>
    </source>
</reference>
<dbReference type="Pfam" id="PF13476">
    <property type="entry name" value="AAA_23"/>
    <property type="match status" value="1"/>
</dbReference>
<evidence type="ECO:0000256" key="3">
    <source>
        <dbReference type="ARBA" id="ARBA00022475"/>
    </source>
</evidence>
<protein>
    <submittedName>
        <fullName evidence="9">ABC transporter ATP-binding component</fullName>
    </submittedName>
</protein>
<evidence type="ECO:0000256" key="4">
    <source>
        <dbReference type="ARBA" id="ARBA00022496"/>
    </source>
</evidence>
<evidence type="ECO:0000256" key="5">
    <source>
        <dbReference type="ARBA" id="ARBA00023004"/>
    </source>
</evidence>
<keyword evidence="4" id="KW-0410">Iron transport</keyword>
<evidence type="ECO:0000256" key="7">
    <source>
        <dbReference type="ARBA" id="ARBA00023136"/>
    </source>
</evidence>
<name>A0ABM7EW46_9BIFI</name>
<keyword evidence="3" id="KW-1003">Cell membrane</keyword>
<dbReference type="Gene3D" id="3.40.50.300">
    <property type="entry name" value="P-loop containing nucleotide triphosphate hydrolases"/>
    <property type="match status" value="2"/>
</dbReference>
<organism evidence="9 10">
    <name type="scientific">Bifidobacterium catenulatum DSM 16992 = JCM 1194 = LMG 11043</name>
    <dbReference type="NCBI Taxonomy" id="566552"/>
    <lineage>
        <taxon>Bacteria</taxon>
        <taxon>Bacillati</taxon>
        <taxon>Actinomycetota</taxon>
        <taxon>Actinomycetes</taxon>
        <taxon>Bifidobacteriales</taxon>
        <taxon>Bifidobacteriaceae</taxon>
        <taxon>Bifidobacterium</taxon>
    </lineage>
</organism>
<dbReference type="InterPro" id="IPR051535">
    <property type="entry name" value="Siderophore_ABC-ATPase"/>
</dbReference>
<keyword evidence="9" id="KW-0067">ATP-binding</keyword>
<dbReference type="PANTHER" id="PTHR42771">
    <property type="entry name" value="IRON(3+)-HYDROXAMATE IMPORT ATP-BINDING PROTEIN FHUC"/>
    <property type="match status" value="1"/>
</dbReference>
<accession>A0ABM7EW46</accession>
<dbReference type="Proteomes" id="UP000035061">
    <property type="component" value="Chromosome"/>
</dbReference>
<evidence type="ECO:0000256" key="1">
    <source>
        <dbReference type="ARBA" id="ARBA00004202"/>
    </source>
</evidence>
<evidence type="ECO:0000256" key="2">
    <source>
        <dbReference type="ARBA" id="ARBA00022448"/>
    </source>
</evidence>
<sequence>MAYGTQDNVRLVEPLRTSSHATGLWVGSGRIWGSMDDLIVSGLRIDWNMLTDSYVSRIPSLRSIDELRFHKNVTFLVGENGSGKSTLLEGVAVACGFNAEGGTRNYRFSTYDDTSDLAKAMTIYRQYAIGPSSFFLRAESFFTLATQAREYSRGYGDMSRLHEMSHGEGFLEILLSHTGKGLYLMDEPESALSTQRQLTLLEHMYRMANDGSQFIIATHSPILLGLPDAEILSFDENGVHPCDYEDTDSYQITRVFINHRESLLRHLLGNET</sequence>
<evidence type="ECO:0000313" key="9">
    <source>
        <dbReference type="EMBL" id="BAR01884.1"/>
    </source>
</evidence>
<dbReference type="Pfam" id="PF13304">
    <property type="entry name" value="AAA_21"/>
    <property type="match status" value="1"/>
</dbReference>
<dbReference type="InterPro" id="IPR027417">
    <property type="entry name" value="P-loop_NTPase"/>
</dbReference>
<gene>
    <name evidence="9" type="ORF">BBCT_0916</name>
</gene>
<keyword evidence="6" id="KW-0406">Ion transport</keyword>
<comment type="subcellular location">
    <subcellularLocation>
        <location evidence="1">Cell membrane</location>
        <topology evidence="1">Peripheral membrane protein</topology>
    </subcellularLocation>
</comment>